<keyword evidence="2" id="KW-1185">Reference proteome</keyword>
<protein>
    <submittedName>
        <fullName evidence="1">Secreted protein</fullName>
    </submittedName>
</protein>
<dbReference type="KEGG" id="mlr:MELLADRAFT_60301"/>
<gene>
    <name evidence="1" type="ORF">MELLADRAFT_60301</name>
</gene>
<accession>F4RAU3</accession>
<dbReference type="Proteomes" id="UP000001072">
    <property type="component" value="Unassembled WGS sequence"/>
</dbReference>
<reference evidence="2" key="1">
    <citation type="journal article" date="2011" name="Proc. Natl. Acad. Sci. U.S.A.">
        <title>Obligate biotrophy features unraveled by the genomic analysis of rust fungi.</title>
        <authorList>
            <person name="Duplessis S."/>
            <person name="Cuomo C.A."/>
            <person name="Lin Y.-C."/>
            <person name="Aerts A."/>
            <person name="Tisserant E."/>
            <person name="Veneault-Fourrey C."/>
            <person name="Joly D.L."/>
            <person name="Hacquard S."/>
            <person name="Amselem J."/>
            <person name="Cantarel B.L."/>
            <person name="Chiu R."/>
            <person name="Coutinho P.M."/>
            <person name="Feau N."/>
            <person name="Field M."/>
            <person name="Frey P."/>
            <person name="Gelhaye E."/>
            <person name="Goldberg J."/>
            <person name="Grabherr M.G."/>
            <person name="Kodira C.D."/>
            <person name="Kohler A."/>
            <person name="Kuees U."/>
            <person name="Lindquist E.A."/>
            <person name="Lucas S.M."/>
            <person name="Mago R."/>
            <person name="Mauceli E."/>
            <person name="Morin E."/>
            <person name="Murat C."/>
            <person name="Pangilinan J.L."/>
            <person name="Park R."/>
            <person name="Pearson M."/>
            <person name="Quesneville H."/>
            <person name="Rouhier N."/>
            <person name="Sakthikumar S."/>
            <person name="Salamov A.A."/>
            <person name="Schmutz J."/>
            <person name="Selles B."/>
            <person name="Shapiro H."/>
            <person name="Tanguay P."/>
            <person name="Tuskan G.A."/>
            <person name="Henrissat B."/>
            <person name="Van de Peer Y."/>
            <person name="Rouze P."/>
            <person name="Ellis J.G."/>
            <person name="Dodds P.N."/>
            <person name="Schein J.E."/>
            <person name="Zhong S."/>
            <person name="Hamelin R.C."/>
            <person name="Grigoriev I.V."/>
            <person name="Szabo L.J."/>
            <person name="Martin F."/>
        </authorList>
    </citation>
    <scope>NUCLEOTIDE SEQUENCE [LARGE SCALE GENOMIC DNA]</scope>
    <source>
        <strain evidence="2">98AG31 / pathotype 3-4-7</strain>
    </source>
</reference>
<dbReference type="HOGENOM" id="CLU_2015772_0_0_1"/>
<dbReference type="RefSeq" id="XP_007406005.1">
    <property type="nucleotide sequence ID" value="XM_007405943.1"/>
</dbReference>
<dbReference type="EMBL" id="GL883094">
    <property type="protein sequence ID" value="EGG10536.1"/>
    <property type="molecule type" value="Genomic_DNA"/>
</dbReference>
<dbReference type="AlphaFoldDB" id="F4RAU3"/>
<dbReference type="GeneID" id="18929524"/>
<evidence type="ECO:0000313" key="1">
    <source>
        <dbReference type="EMBL" id="EGG10536.1"/>
    </source>
</evidence>
<dbReference type="VEuPathDB" id="FungiDB:MELLADRAFT_60301"/>
<evidence type="ECO:0000313" key="2">
    <source>
        <dbReference type="Proteomes" id="UP000001072"/>
    </source>
</evidence>
<organism evidence="2">
    <name type="scientific">Melampsora larici-populina (strain 98AG31 / pathotype 3-4-7)</name>
    <name type="common">Poplar leaf rust fungus</name>
    <dbReference type="NCBI Taxonomy" id="747676"/>
    <lineage>
        <taxon>Eukaryota</taxon>
        <taxon>Fungi</taxon>
        <taxon>Dikarya</taxon>
        <taxon>Basidiomycota</taxon>
        <taxon>Pucciniomycotina</taxon>
        <taxon>Pucciniomycetes</taxon>
        <taxon>Pucciniales</taxon>
        <taxon>Melampsoraceae</taxon>
        <taxon>Melampsora</taxon>
    </lineage>
</organism>
<sequence>MCLLFQLGYGGVRPGWKSGHIYGVSGPFNDWNDVDIPKDQYEPILLHSVSSEPSTIRNWYDSQISQQCETQRPVRVRSKQPPLRPDDSLNIGTAFFNDYAADKQVVNCNDEDDAYIRNYLASF</sequence>
<name>F4RAU3_MELLP</name>
<proteinExistence type="predicted"/>
<dbReference type="InParanoid" id="F4RAU3"/>